<reference evidence="5 6" key="1">
    <citation type="journal article" date="2015" name="Stand. Genomic Sci.">
        <title>Genomic Encyclopedia of Bacterial and Archaeal Type Strains, Phase III: the genomes of soil and plant-associated and newly described type strains.</title>
        <authorList>
            <person name="Whitman W.B."/>
            <person name="Woyke T."/>
            <person name="Klenk H.P."/>
            <person name="Zhou Y."/>
            <person name="Lilburn T.G."/>
            <person name="Beck B.J."/>
            <person name="De Vos P."/>
            <person name="Vandamme P."/>
            <person name="Eisen J.A."/>
            <person name="Garrity G."/>
            <person name="Hugenholtz P."/>
            <person name="Kyrpides N.C."/>
        </authorList>
    </citation>
    <scope>NUCLEOTIDE SEQUENCE [LARGE SCALE GENOMIC DNA]</scope>
    <source>
        <strain evidence="5 6">CV53</strain>
    </source>
</reference>
<dbReference type="Gene3D" id="2.120.10.30">
    <property type="entry name" value="TolB, C-terminal domain"/>
    <property type="match status" value="1"/>
</dbReference>
<dbReference type="PRINTS" id="PR01790">
    <property type="entry name" value="SMP30FAMILY"/>
</dbReference>
<feature type="binding site" evidence="3">
    <location>
        <position position="120"/>
    </location>
    <ligand>
        <name>substrate</name>
    </ligand>
</feature>
<dbReference type="EMBL" id="SLVV01000004">
    <property type="protein sequence ID" value="TCN26169.1"/>
    <property type="molecule type" value="Genomic_DNA"/>
</dbReference>
<evidence type="ECO:0000313" key="6">
    <source>
        <dbReference type="Proteomes" id="UP000295689"/>
    </source>
</evidence>
<comment type="similarity">
    <text evidence="1">Belongs to the SMP-30/CGR1 family.</text>
</comment>
<keyword evidence="3" id="KW-0479">Metal-binding</keyword>
<feature type="binding site" evidence="3">
    <location>
        <position position="198"/>
    </location>
    <ligand>
        <name>a divalent metal cation</name>
        <dbReference type="ChEBI" id="CHEBI:60240"/>
    </ligand>
</feature>
<evidence type="ECO:0000313" key="5">
    <source>
        <dbReference type="EMBL" id="TCN26169.1"/>
    </source>
</evidence>
<dbReference type="GO" id="GO:0004341">
    <property type="term" value="F:gluconolactonase activity"/>
    <property type="evidence" value="ECO:0007669"/>
    <property type="project" value="TreeGrafter"/>
</dbReference>
<feature type="binding site" evidence="3">
    <location>
        <position position="148"/>
    </location>
    <ligand>
        <name>a divalent metal cation</name>
        <dbReference type="ChEBI" id="CHEBI:60240"/>
    </ligand>
</feature>
<keyword evidence="6" id="KW-1185">Reference proteome</keyword>
<dbReference type="GO" id="GO:0005509">
    <property type="term" value="F:calcium ion binding"/>
    <property type="evidence" value="ECO:0007669"/>
    <property type="project" value="TreeGrafter"/>
</dbReference>
<evidence type="ECO:0000259" key="4">
    <source>
        <dbReference type="Pfam" id="PF08450"/>
    </source>
</evidence>
<name>A0A4R2BJC0_9BACI</name>
<dbReference type="GO" id="GO:0019853">
    <property type="term" value="P:L-ascorbic acid biosynthetic process"/>
    <property type="evidence" value="ECO:0007669"/>
    <property type="project" value="TreeGrafter"/>
</dbReference>
<dbReference type="PANTHER" id="PTHR10907:SF47">
    <property type="entry name" value="REGUCALCIN"/>
    <property type="match status" value="1"/>
</dbReference>
<dbReference type="Pfam" id="PF08450">
    <property type="entry name" value="SGL"/>
    <property type="match status" value="1"/>
</dbReference>
<protein>
    <submittedName>
        <fullName evidence="5">Sugar lactone lactonase YvrE</fullName>
    </submittedName>
</protein>
<dbReference type="AlphaFoldDB" id="A0A4R2BJC0"/>
<gene>
    <name evidence="5" type="ORF">EV146_104277</name>
</gene>
<keyword evidence="3" id="KW-0862">Zinc</keyword>
<dbReference type="RefSeq" id="WP_132004420.1">
    <property type="nucleotide sequence ID" value="NZ_JABUHM010000015.1"/>
</dbReference>
<feature type="binding site" evidence="3">
    <location>
        <position position="17"/>
    </location>
    <ligand>
        <name>a divalent metal cation</name>
        <dbReference type="ChEBI" id="CHEBI:60240"/>
    </ligand>
</feature>
<feature type="domain" description="SMP-30/Gluconolactonase/LRE-like region" evidence="4">
    <location>
        <begin position="17"/>
        <end position="257"/>
    </location>
</feature>
<evidence type="ECO:0000256" key="1">
    <source>
        <dbReference type="ARBA" id="ARBA00008853"/>
    </source>
</evidence>
<organism evidence="5 6">
    <name type="scientific">Mesobacillus foraminis</name>
    <dbReference type="NCBI Taxonomy" id="279826"/>
    <lineage>
        <taxon>Bacteria</taxon>
        <taxon>Bacillati</taxon>
        <taxon>Bacillota</taxon>
        <taxon>Bacilli</taxon>
        <taxon>Bacillales</taxon>
        <taxon>Bacillaceae</taxon>
        <taxon>Mesobacillus</taxon>
    </lineage>
</organism>
<dbReference type="SUPFAM" id="SSF63829">
    <property type="entry name" value="Calcium-dependent phosphotriesterase"/>
    <property type="match status" value="1"/>
</dbReference>
<feature type="binding site" evidence="3">
    <location>
        <position position="102"/>
    </location>
    <ligand>
        <name>substrate</name>
    </ligand>
</feature>
<accession>A0A4R2BJC0</accession>
<feature type="binding site" evidence="3">
    <location>
        <position position="100"/>
    </location>
    <ligand>
        <name>substrate</name>
    </ligand>
</feature>
<dbReference type="InterPro" id="IPR011042">
    <property type="entry name" value="6-blade_b-propeller_TolB-like"/>
</dbReference>
<dbReference type="PANTHER" id="PTHR10907">
    <property type="entry name" value="REGUCALCIN"/>
    <property type="match status" value="1"/>
</dbReference>
<sequence length="300" mass="33141">MEKSVKVEKVQGGQLLEGPFWDQDHKRLLCVDILGKKLISYHPEAEIVKEYVFADHVTSAVVDHSGSIFLSLRNQWVLYDEDKGITETVVSLNDLGPSMRFNDGKVDPHGRFWIGTMSEDGEQGAASLYMINKYGTLTESKKGLTISNGLAWNKDGTTMYLIDTPTEKIWSFGFSKETDSLEDGQVVFDFEGMDGSPDGMTIDENDRLWVALWGGSSVVCIDPEEGMLVDRIPMPVSNVTSCAFGGGDRKTLYITTAKEGLTSEQLTQEPLAGSLFSCEMEMAGAPSRVYESVKFIGSER</sequence>
<feature type="active site" description="Proton donor/acceptor" evidence="2">
    <location>
        <position position="198"/>
    </location>
</feature>
<evidence type="ECO:0000256" key="2">
    <source>
        <dbReference type="PIRSR" id="PIRSR605511-1"/>
    </source>
</evidence>
<dbReference type="Proteomes" id="UP000295689">
    <property type="component" value="Unassembled WGS sequence"/>
</dbReference>
<comment type="caution">
    <text evidence="5">The sequence shown here is derived from an EMBL/GenBank/DDBJ whole genome shotgun (WGS) entry which is preliminary data.</text>
</comment>
<dbReference type="InterPro" id="IPR005511">
    <property type="entry name" value="SMP-30"/>
</dbReference>
<proteinExistence type="inferred from homology"/>
<comment type="cofactor">
    <cofactor evidence="3">
        <name>Zn(2+)</name>
        <dbReference type="ChEBI" id="CHEBI:29105"/>
    </cofactor>
    <text evidence="3">Binds 1 divalent metal cation per subunit.</text>
</comment>
<dbReference type="InterPro" id="IPR013658">
    <property type="entry name" value="SGL"/>
</dbReference>
<evidence type="ECO:0000256" key="3">
    <source>
        <dbReference type="PIRSR" id="PIRSR605511-2"/>
    </source>
</evidence>